<dbReference type="InterPro" id="IPR011009">
    <property type="entry name" value="Kinase-like_dom_sf"/>
</dbReference>
<evidence type="ECO:0000256" key="5">
    <source>
        <dbReference type="ARBA" id="ARBA00022777"/>
    </source>
</evidence>
<evidence type="ECO:0000256" key="6">
    <source>
        <dbReference type="ARBA" id="ARBA00022840"/>
    </source>
</evidence>
<evidence type="ECO:0000256" key="1">
    <source>
        <dbReference type="ARBA" id="ARBA00012513"/>
    </source>
</evidence>
<evidence type="ECO:0000256" key="2">
    <source>
        <dbReference type="ARBA" id="ARBA00022527"/>
    </source>
</evidence>
<dbReference type="FunFam" id="1.10.510.10:FF:000922">
    <property type="entry name" value="Protein kinase domain protein"/>
    <property type="match status" value="1"/>
</dbReference>
<keyword evidence="2" id="KW-0723">Serine/threonine-protein kinase</keyword>
<comment type="catalytic activity">
    <reaction evidence="8">
        <text>L-seryl-[protein] + ATP = O-phospho-L-seryl-[protein] + ADP + H(+)</text>
        <dbReference type="Rhea" id="RHEA:17989"/>
        <dbReference type="Rhea" id="RHEA-COMP:9863"/>
        <dbReference type="Rhea" id="RHEA-COMP:11604"/>
        <dbReference type="ChEBI" id="CHEBI:15378"/>
        <dbReference type="ChEBI" id="CHEBI:29999"/>
        <dbReference type="ChEBI" id="CHEBI:30616"/>
        <dbReference type="ChEBI" id="CHEBI:83421"/>
        <dbReference type="ChEBI" id="CHEBI:456216"/>
        <dbReference type="EC" id="2.7.11.1"/>
    </reaction>
</comment>
<dbReference type="EC" id="2.7.11.1" evidence="1"/>
<comment type="catalytic activity">
    <reaction evidence="7">
        <text>L-threonyl-[protein] + ATP = O-phospho-L-threonyl-[protein] + ADP + H(+)</text>
        <dbReference type="Rhea" id="RHEA:46608"/>
        <dbReference type="Rhea" id="RHEA-COMP:11060"/>
        <dbReference type="Rhea" id="RHEA-COMP:11605"/>
        <dbReference type="ChEBI" id="CHEBI:15378"/>
        <dbReference type="ChEBI" id="CHEBI:30013"/>
        <dbReference type="ChEBI" id="CHEBI:30616"/>
        <dbReference type="ChEBI" id="CHEBI:61977"/>
        <dbReference type="ChEBI" id="CHEBI:456216"/>
        <dbReference type="EC" id="2.7.11.1"/>
    </reaction>
</comment>
<dbReference type="GO" id="GO:0005524">
    <property type="term" value="F:ATP binding"/>
    <property type="evidence" value="ECO:0007669"/>
    <property type="project" value="UniProtKB-KW"/>
</dbReference>
<dbReference type="Pfam" id="PF00069">
    <property type="entry name" value="Pkinase"/>
    <property type="match status" value="1"/>
</dbReference>
<dbReference type="GO" id="GO:0004674">
    <property type="term" value="F:protein serine/threonine kinase activity"/>
    <property type="evidence" value="ECO:0007669"/>
    <property type="project" value="UniProtKB-KW"/>
</dbReference>
<dbReference type="PANTHER" id="PTHR47634">
    <property type="entry name" value="PROTEIN KINASE DOMAIN-CONTAINING PROTEIN-RELATED"/>
    <property type="match status" value="1"/>
</dbReference>
<evidence type="ECO:0000313" key="10">
    <source>
        <dbReference type="EMBL" id="TVY15942.1"/>
    </source>
</evidence>
<sequence length="367" mass="41987">MASLFRWAKTVFRRAPWPPLRFPTTSFDIISDAQLLDEEQFEEGFKKGICYPVNIGDVFASKYQVIGKLGCGVTSTVWLARDLQTALETFTIPRPDGDHTCLVQKPMWETFRDIRYLLPDGLFTEELLKASLKQLFLALDYLHTECKLVHTDIKADNLLSQIEDNSILDAFTKAEMEHPSPRKTVDGVTVYASRQLQVPNFFGESVLSDFGSAVRGDEKRNHDAGPRIYRAPEVMIEAAWSYPVDIWNVGVMVWDLFEGKHMFNCNDPDGKEYSTRAHLAEVIGLLGPPPLDLLKQGVRSSEFFDEDGNRIAEMPIPPHTSLEESELRLEGKNKEMFLELMRGMLQWRPEDRKTAKQLVEDPWLIME</sequence>
<dbReference type="AlphaFoldDB" id="A0A8T9BCG9"/>
<keyword evidence="4" id="KW-0547">Nucleotide-binding</keyword>
<dbReference type="SMART" id="SM00220">
    <property type="entry name" value="S_TKc"/>
    <property type="match status" value="1"/>
</dbReference>
<feature type="domain" description="Protein kinase" evidence="9">
    <location>
        <begin position="1"/>
        <end position="364"/>
    </location>
</feature>
<dbReference type="Gene3D" id="3.30.200.20">
    <property type="entry name" value="Phosphorylase Kinase, domain 1"/>
    <property type="match status" value="1"/>
</dbReference>
<dbReference type="SUPFAM" id="SSF56112">
    <property type="entry name" value="Protein kinase-like (PK-like)"/>
    <property type="match status" value="1"/>
</dbReference>
<dbReference type="InterPro" id="IPR000719">
    <property type="entry name" value="Prot_kinase_dom"/>
</dbReference>
<dbReference type="PROSITE" id="PS50011">
    <property type="entry name" value="PROTEIN_KINASE_DOM"/>
    <property type="match status" value="1"/>
</dbReference>
<evidence type="ECO:0000259" key="9">
    <source>
        <dbReference type="PROSITE" id="PS50011"/>
    </source>
</evidence>
<dbReference type="Gene3D" id="1.10.510.10">
    <property type="entry name" value="Transferase(Phosphotransferase) domain 1"/>
    <property type="match status" value="1"/>
</dbReference>
<dbReference type="GO" id="GO:0005634">
    <property type="term" value="C:nucleus"/>
    <property type="evidence" value="ECO:0007669"/>
    <property type="project" value="TreeGrafter"/>
</dbReference>
<proteinExistence type="predicted"/>
<evidence type="ECO:0000313" key="11">
    <source>
        <dbReference type="Proteomes" id="UP000469559"/>
    </source>
</evidence>
<gene>
    <name evidence="10" type="primary">SRPK_0</name>
    <name evidence="10" type="ORF">LARI1_G005573</name>
</gene>
<keyword evidence="11" id="KW-1185">Reference proteome</keyword>
<name>A0A8T9BCG9_9HELO</name>
<evidence type="ECO:0000256" key="4">
    <source>
        <dbReference type="ARBA" id="ARBA00022741"/>
    </source>
</evidence>
<reference evidence="10 11" key="1">
    <citation type="submission" date="2018-05" db="EMBL/GenBank/DDBJ databases">
        <title>Whole genome sequencing for identification of molecular markers to develop diagnostic detection tools for the regulated plant pathogen Lachnellula willkommii.</title>
        <authorList>
            <person name="Giroux E."/>
            <person name="Bilodeau G."/>
        </authorList>
    </citation>
    <scope>NUCLEOTIDE SEQUENCE [LARGE SCALE GENOMIC DNA]</scope>
    <source>
        <strain evidence="10 11">CBS 203.66</strain>
    </source>
</reference>
<dbReference type="PANTHER" id="PTHR47634:SF9">
    <property type="entry name" value="PROTEIN KINASE DOMAIN-CONTAINING PROTEIN-RELATED"/>
    <property type="match status" value="1"/>
</dbReference>
<evidence type="ECO:0000256" key="7">
    <source>
        <dbReference type="ARBA" id="ARBA00047899"/>
    </source>
</evidence>
<keyword evidence="5 10" id="KW-0418">Kinase</keyword>
<dbReference type="InterPro" id="IPR051334">
    <property type="entry name" value="SRPK"/>
</dbReference>
<dbReference type="Proteomes" id="UP000469559">
    <property type="component" value="Unassembled WGS sequence"/>
</dbReference>
<organism evidence="10 11">
    <name type="scientific">Lachnellula arida</name>
    <dbReference type="NCBI Taxonomy" id="1316785"/>
    <lineage>
        <taxon>Eukaryota</taxon>
        <taxon>Fungi</taxon>
        <taxon>Dikarya</taxon>
        <taxon>Ascomycota</taxon>
        <taxon>Pezizomycotina</taxon>
        <taxon>Leotiomycetes</taxon>
        <taxon>Helotiales</taxon>
        <taxon>Lachnaceae</taxon>
        <taxon>Lachnellula</taxon>
    </lineage>
</organism>
<accession>A0A8T9BCG9</accession>
<dbReference type="GO" id="GO:0050684">
    <property type="term" value="P:regulation of mRNA processing"/>
    <property type="evidence" value="ECO:0007669"/>
    <property type="project" value="TreeGrafter"/>
</dbReference>
<comment type="caution">
    <text evidence="10">The sequence shown here is derived from an EMBL/GenBank/DDBJ whole genome shotgun (WGS) entry which is preliminary data.</text>
</comment>
<dbReference type="GO" id="GO:0005737">
    <property type="term" value="C:cytoplasm"/>
    <property type="evidence" value="ECO:0007669"/>
    <property type="project" value="TreeGrafter"/>
</dbReference>
<evidence type="ECO:0000256" key="8">
    <source>
        <dbReference type="ARBA" id="ARBA00048679"/>
    </source>
</evidence>
<dbReference type="GO" id="GO:0000245">
    <property type="term" value="P:spliceosomal complex assembly"/>
    <property type="evidence" value="ECO:0007669"/>
    <property type="project" value="TreeGrafter"/>
</dbReference>
<dbReference type="EMBL" id="QGMF01000431">
    <property type="protein sequence ID" value="TVY15942.1"/>
    <property type="molecule type" value="Genomic_DNA"/>
</dbReference>
<protein>
    <recommendedName>
        <fullName evidence="1">non-specific serine/threonine protein kinase</fullName>
        <ecNumber evidence="1">2.7.11.1</ecNumber>
    </recommendedName>
</protein>
<dbReference type="OrthoDB" id="5979581at2759"/>
<keyword evidence="3" id="KW-0808">Transferase</keyword>
<evidence type="ECO:0000256" key="3">
    <source>
        <dbReference type="ARBA" id="ARBA00022679"/>
    </source>
</evidence>
<keyword evidence="6" id="KW-0067">ATP-binding</keyword>